<sequence>MNVQDIKPSFLLNTIVFKGVKPELLEALLKHLHAVVRTYEPGEIILCAGDKAHQFGIVISGAIHVEGSDAQGNISVMGAFHTGDTFGEAYAALGNVPLLTSVVATEKSEILLLDVRQITARTCDICGGVDIIIRNLMASIAQKNIMLSRRIQDAAPKSIRGKLIAYLHTRSQAAGSTEFDIPFNRQQLADYLGVDRSALSAVISSLSKEGVFEVKRSHFKLL</sequence>
<evidence type="ECO:0000259" key="5">
    <source>
        <dbReference type="PROSITE" id="PS51063"/>
    </source>
</evidence>
<dbReference type="InterPro" id="IPR036390">
    <property type="entry name" value="WH_DNA-bd_sf"/>
</dbReference>
<dbReference type="Pfam" id="PF00027">
    <property type="entry name" value="cNMP_binding"/>
    <property type="match status" value="1"/>
</dbReference>
<feature type="domain" description="HTH crp-type" evidence="5">
    <location>
        <begin position="157"/>
        <end position="222"/>
    </location>
</feature>
<protein>
    <submittedName>
        <fullName evidence="6">Crp/Fnr family transcriptional regulator</fullName>
    </submittedName>
</protein>
<reference evidence="6" key="1">
    <citation type="submission" date="2020-04" db="EMBL/GenBank/DDBJ databases">
        <title>Deep metagenomics examines the oral microbiome during advanced dental caries in children, revealing novel taxa and co-occurrences with host molecules.</title>
        <authorList>
            <person name="Baker J.L."/>
            <person name="Morton J.T."/>
            <person name="Dinis M."/>
            <person name="Alvarez R."/>
            <person name="Tran N.C."/>
            <person name="Knight R."/>
            <person name="Edlund A."/>
        </authorList>
    </citation>
    <scope>NUCLEOTIDE SEQUENCE</scope>
    <source>
        <strain evidence="6">JCVI_3_bin.11</strain>
    </source>
</reference>
<evidence type="ECO:0000313" key="6">
    <source>
        <dbReference type="EMBL" id="MBF4802955.1"/>
    </source>
</evidence>
<dbReference type="Pfam" id="PF13545">
    <property type="entry name" value="HTH_Crp_2"/>
    <property type="match status" value="1"/>
</dbReference>
<dbReference type="GO" id="GO:0003677">
    <property type="term" value="F:DNA binding"/>
    <property type="evidence" value="ECO:0007669"/>
    <property type="project" value="UniProtKB-KW"/>
</dbReference>
<evidence type="ECO:0000259" key="4">
    <source>
        <dbReference type="PROSITE" id="PS50042"/>
    </source>
</evidence>
<evidence type="ECO:0000256" key="2">
    <source>
        <dbReference type="ARBA" id="ARBA00023125"/>
    </source>
</evidence>
<dbReference type="CDD" id="cd00038">
    <property type="entry name" value="CAP_ED"/>
    <property type="match status" value="1"/>
</dbReference>
<dbReference type="SMART" id="SM00100">
    <property type="entry name" value="cNMP"/>
    <property type="match status" value="1"/>
</dbReference>
<accession>A0A9D6AEJ2</accession>
<feature type="domain" description="Cyclic nucleotide-binding" evidence="4">
    <location>
        <begin position="16"/>
        <end position="114"/>
    </location>
</feature>
<keyword evidence="2" id="KW-0238">DNA-binding</keyword>
<dbReference type="Proteomes" id="UP000787322">
    <property type="component" value="Unassembled WGS sequence"/>
</dbReference>
<dbReference type="Gene3D" id="2.60.120.10">
    <property type="entry name" value="Jelly Rolls"/>
    <property type="match status" value="1"/>
</dbReference>
<evidence type="ECO:0000256" key="1">
    <source>
        <dbReference type="ARBA" id="ARBA00023015"/>
    </source>
</evidence>
<dbReference type="InterPro" id="IPR012318">
    <property type="entry name" value="HTH_CRP"/>
</dbReference>
<proteinExistence type="predicted"/>
<dbReference type="InterPro" id="IPR014710">
    <property type="entry name" value="RmlC-like_jellyroll"/>
</dbReference>
<evidence type="ECO:0000313" key="7">
    <source>
        <dbReference type="Proteomes" id="UP000787322"/>
    </source>
</evidence>
<dbReference type="PROSITE" id="PS50042">
    <property type="entry name" value="CNMP_BINDING_3"/>
    <property type="match status" value="1"/>
</dbReference>
<dbReference type="EMBL" id="JABZGU010000076">
    <property type="protein sequence ID" value="MBF4802955.1"/>
    <property type="molecule type" value="Genomic_DNA"/>
</dbReference>
<dbReference type="SUPFAM" id="SSF46785">
    <property type="entry name" value="Winged helix' DNA-binding domain"/>
    <property type="match status" value="1"/>
</dbReference>
<gene>
    <name evidence="6" type="ORF">HXK24_03920</name>
</gene>
<keyword evidence="1" id="KW-0805">Transcription regulation</keyword>
<comment type="caution">
    <text evidence="6">The sequence shown here is derived from an EMBL/GenBank/DDBJ whole genome shotgun (WGS) entry which is preliminary data.</text>
</comment>
<dbReference type="GO" id="GO:0006355">
    <property type="term" value="P:regulation of DNA-templated transcription"/>
    <property type="evidence" value="ECO:0007669"/>
    <property type="project" value="InterPro"/>
</dbReference>
<dbReference type="AlphaFoldDB" id="A0A9D6AEJ2"/>
<organism evidence="6 7">
    <name type="scientific">Lancefieldella parvula</name>
    <dbReference type="NCBI Taxonomy" id="1382"/>
    <lineage>
        <taxon>Bacteria</taxon>
        <taxon>Bacillati</taxon>
        <taxon>Actinomycetota</taxon>
        <taxon>Coriobacteriia</taxon>
        <taxon>Coriobacteriales</taxon>
        <taxon>Atopobiaceae</taxon>
        <taxon>Lancefieldella</taxon>
    </lineage>
</organism>
<dbReference type="InterPro" id="IPR000595">
    <property type="entry name" value="cNMP-bd_dom"/>
</dbReference>
<evidence type="ECO:0000256" key="3">
    <source>
        <dbReference type="ARBA" id="ARBA00023163"/>
    </source>
</evidence>
<keyword evidence="3" id="KW-0804">Transcription</keyword>
<dbReference type="SUPFAM" id="SSF51206">
    <property type="entry name" value="cAMP-binding domain-like"/>
    <property type="match status" value="1"/>
</dbReference>
<name>A0A9D6AEJ2_9ACTN</name>
<dbReference type="PROSITE" id="PS51063">
    <property type="entry name" value="HTH_CRP_2"/>
    <property type="match status" value="1"/>
</dbReference>
<dbReference type="InterPro" id="IPR018490">
    <property type="entry name" value="cNMP-bd_dom_sf"/>
</dbReference>